<dbReference type="EMBL" id="CAJOAZ010000306">
    <property type="protein sequence ID" value="CAF3610098.1"/>
    <property type="molecule type" value="Genomic_DNA"/>
</dbReference>
<name>A0A814AFJ6_9BILA</name>
<organism evidence="1 3">
    <name type="scientific">Adineta steineri</name>
    <dbReference type="NCBI Taxonomy" id="433720"/>
    <lineage>
        <taxon>Eukaryota</taxon>
        <taxon>Metazoa</taxon>
        <taxon>Spiralia</taxon>
        <taxon>Gnathifera</taxon>
        <taxon>Rotifera</taxon>
        <taxon>Eurotatoria</taxon>
        <taxon>Bdelloidea</taxon>
        <taxon>Adinetida</taxon>
        <taxon>Adinetidae</taxon>
        <taxon>Adineta</taxon>
    </lineage>
</organism>
<proteinExistence type="predicted"/>
<evidence type="ECO:0000313" key="1">
    <source>
        <dbReference type="EMBL" id="CAF0913770.1"/>
    </source>
</evidence>
<evidence type="ECO:0000313" key="3">
    <source>
        <dbReference type="Proteomes" id="UP000663845"/>
    </source>
</evidence>
<sequence>MICDIDHLSTSIPAHHTRSIERIALMSTIGSSDMRTKSARFSTIITPRSINPKYLAGKQVAARNASTFDSPASTSSSS</sequence>
<evidence type="ECO:0000313" key="2">
    <source>
        <dbReference type="EMBL" id="CAF3610098.1"/>
    </source>
</evidence>
<dbReference type="Proteomes" id="UP000663844">
    <property type="component" value="Unassembled WGS sequence"/>
</dbReference>
<reference evidence="1" key="1">
    <citation type="submission" date="2021-02" db="EMBL/GenBank/DDBJ databases">
        <authorList>
            <person name="Nowell W R."/>
        </authorList>
    </citation>
    <scope>NUCLEOTIDE SEQUENCE</scope>
</reference>
<comment type="caution">
    <text evidence="1">The sequence shown here is derived from an EMBL/GenBank/DDBJ whole genome shotgun (WGS) entry which is preliminary data.</text>
</comment>
<dbReference type="EMBL" id="CAJNOG010000084">
    <property type="protein sequence ID" value="CAF0913770.1"/>
    <property type="molecule type" value="Genomic_DNA"/>
</dbReference>
<dbReference type="Proteomes" id="UP000663845">
    <property type="component" value="Unassembled WGS sequence"/>
</dbReference>
<accession>A0A814AFJ6</accession>
<gene>
    <name evidence="1" type="ORF">JYZ213_LOCUS11227</name>
    <name evidence="2" type="ORF">OXD698_LOCUS6875</name>
</gene>
<protein>
    <submittedName>
        <fullName evidence="1">Uncharacterized protein</fullName>
    </submittedName>
</protein>
<dbReference type="AlphaFoldDB" id="A0A814AFJ6"/>